<reference evidence="1" key="1">
    <citation type="submission" date="2022-07" db="EMBL/GenBank/DDBJ databases">
        <title>Genome Sequence of Lecanicillium saksenae.</title>
        <authorList>
            <person name="Buettner E."/>
        </authorList>
    </citation>
    <scope>NUCLEOTIDE SEQUENCE</scope>
    <source>
        <strain evidence="1">VT-O1</strain>
    </source>
</reference>
<name>A0ACC1QSV5_9HYPO</name>
<keyword evidence="2" id="KW-1185">Reference proteome</keyword>
<proteinExistence type="predicted"/>
<evidence type="ECO:0000313" key="1">
    <source>
        <dbReference type="EMBL" id="KAJ3488442.1"/>
    </source>
</evidence>
<dbReference type="Proteomes" id="UP001148737">
    <property type="component" value="Unassembled WGS sequence"/>
</dbReference>
<evidence type="ECO:0000313" key="2">
    <source>
        <dbReference type="Proteomes" id="UP001148737"/>
    </source>
</evidence>
<comment type="caution">
    <text evidence="1">The sequence shown here is derived from an EMBL/GenBank/DDBJ whole genome shotgun (WGS) entry which is preliminary data.</text>
</comment>
<sequence>MAPNKKKQQQTMSLGDFLTDSGFGGGSSWADEVEETYVTGTQPLPSSDRPRPGGATSSWQDRGYSVRESVPQKLPERPPFTAHLGNLSYDATVESVTDFFADSEIVSVRIIEDREMQRPKGFGYVEFTDVEGLKKALDLDGESFQGRMIKIKVADPPRGGDSRMDSSRDLSDWTRKGPLPDLPGRSGGSNRQPSEFLGAPLPYDDVTAVRERMAMISPALAVYDVVESVALKELSKVQLVDQNKGSTATGSPLKKAIENFYFTDVISRSSPTMARCSAAKASGDPRTNLMAPGMEEDRPMGQIAYGS</sequence>
<organism evidence="1 2">
    <name type="scientific">Lecanicillium saksenae</name>
    <dbReference type="NCBI Taxonomy" id="468837"/>
    <lineage>
        <taxon>Eukaryota</taxon>
        <taxon>Fungi</taxon>
        <taxon>Dikarya</taxon>
        <taxon>Ascomycota</taxon>
        <taxon>Pezizomycotina</taxon>
        <taxon>Sordariomycetes</taxon>
        <taxon>Hypocreomycetidae</taxon>
        <taxon>Hypocreales</taxon>
        <taxon>Cordycipitaceae</taxon>
        <taxon>Lecanicillium</taxon>
    </lineage>
</organism>
<protein>
    <submittedName>
        <fullName evidence="1">Uncharacterized protein</fullName>
    </submittedName>
</protein>
<gene>
    <name evidence="1" type="ORF">NLG97_g6198</name>
</gene>
<accession>A0ACC1QSV5</accession>
<dbReference type="EMBL" id="JANAKD010000789">
    <property type="protein sequence ID" value="KAJ3488442.1"/>
    <property type="molecule type" value="Genomic_DNA"/>
</dbReference>